<dbReference type="RefSeq" id="XP_040804337.1">
    <property type="nucleotide sequence ID" value="XM_040940440.1"/>
</dbReference>
<proteinExistence type="predicted"/>
<dbReference type="VEuPathDB" id="FungiDB:BO72DRAFT_302018"/>
<organism evidence="2 3">
    <name type="scientific">Aspergillus fijiensis CBS 313.89</name>
    <dbReference type="NCBI Taxonomy" id="1448319"/>
    <lineage>
        <taxon>Eukaryota</taxon>
        <taxon>Fungi</taxon>
        <taxon>Dikarya</taxon>
        <taxon>Ascomycota</taxon>
        <taxon>Pezizomycotina</taxon>
        <taxon>Eurotiomycetes</taxon>
        <taxon>Eurotiomycetidae</taxon>
        <taxon>Eurotiales</taxon>
        <taxon>Aspergillaceae</taxon>
        <taxon>Aspergillus</taxon>
    </lineage>
</organism>
<dbReference type="GeneID" id="63857773"/>
<evidence type="ECO:0000313" key="2">
    <source>
        <dbReference type="EMBL" id="RAK80327.1"/>
    </source>
</evidence>
<gene>
    <name evidence="2" type="ORF">BO72DRAFT_302018</name>
</gene>
<sequence>MMDRDFCRPRLVPPPQNSSTQHNQPEHLNPKGSQSRILHPFFFRLHVPVLHPNNPSSRSFPTINQPSLPIDPYNPKLHDVTSPHHETYLGPTSRTSSPAQPQPSQPASFNSSTVPLLKKKTKITFDRPKHPLSPKR</sequence>
<dbReference type="AlphaFoldDB" id="A0A8G1W1E5"/>
<name>A0A8G1W1E5_9EURO</name>
<evidence type="ECO:0000313" key="3">
    <source>
        <dbReference type="Proteomes" id="UP000249789"/>
    </source>
</evidence>
<feature type="region of interest" description="Disordered" evidence="1">
    <location>
        <begin position="53"/>
        <end position="136"/>
    </location>
</feature>
<keyword evidence="3" id="KW-1185">Reference proteome</keyword>
<evidence type="ECO:0000256" key="1">
    <source>
        <dbReference type="SAM" id="MobiDB-lite"/>
    </source>
</evidence>
<reference evidence="2 3" key="1">
    <citation type="submission" date="2018-02" db="EMBL/GenBank/DDBJ databases">
        <title>The genomes of Aspergillus section Nigri reveals drivers in fungal speciation.</title>
        <authorList>
            <consortium name="DOE Joint Genome Institute"/>
            <person name="Vesth T.C."/>
            <person name="Nybo J."/>
            <person name="Theobald S."/>
            <person name="Brandl J."/>
            <person name="Frisvad J.C."/>
            <person name="Nielsen K.F."/>
            <person name="Lyhne E.K."/>
            <person name="Kogle M.E."/>
            <person name="Kuo A."/>
            <person name="Riley R."/>
            <person name="Clum A."/>
            <person name="Nolan M."/>
            <person name="Lipzen A."/>
            <person name="Salamov A."/>
            <person name="Henrissat B."/>
            <person name="Wiebenga A."/>
            <person name="De vries R.P."/>
            <person name="Grigoriev I.V."/>
            <person name="Mortensen U.H."/>
            <person name="Andersen M.R."/>
            <person name="Baker S.E."/>
        </authorList>
    </citation>
    <scope>NUCLEOTIDE SEQUENCE [LARGE SCALE GENOMIC DNA]</scope>
    <source>
        <strain evidence="2 3">CBS 313.89</strain>
    </source>
</reference>
<accession>A0A8G1W1E5</accession>
<dbReference type="EMBL" id="KZ824629">
    <property type="protein sequence ID" value="RAK80327.1"/>
    <property type="molecule type" value="Genomic_DNA"/>
</dbReference>
<feature type="compositionally biased region" description="Basic and acidic residues" evidence="1">
    <location>
        <begin position="76"/>
        <end position="87"/>
    </location>
</feature>
<protein>
    <submittedName>
        <fullName evidence="2">Uncharacterized protein</fullName>
    </submittedName>
</protein>
<feature type="region of interest" description="Disordered" evidence="1">
    <location>
        <begin position="1"/>
        <end position="35"/>
    </location>
</feature>
<feature type="compositionally biased region" description="Polar residues" evidence="1">
    <location>
        <begin position="53"/>
        <end position="67"/>
    </location>
</feature>
<dbReference type="Proteomes" id="UP000249789">
    <property type="component" value="Unassembled WGS sequence"/>
</dbReference>